<dbReference type="KEGG" id="kphy:AOZ06_32450"/>
<evidence type="ECO:0000256" key="1">
    <source>
        <dbReference type="SAM" id="MobiDB-lite"/>
    </source>
</evidence>
<evidence type="ECO:0000313" key="3">
    <source>
        <dbReference type="Proteomes" id="UP000063699"/>
    </source>
</evidence>
<reference evidence="2 3" key="1">
    <citation type="submission" date="2015-07" db="EMBL/GenBank/DDBJ databases">
        <title>Genome sequencing of Kibdelosporangium phytohabitans.</title>
        <authorList>
            <person name="Qin S."/>
            <person name="Xing K."/>
        </authorList>
    </citation>
    <scope>NUCLEOTIDE SEQUENCE [LARGE SCALE GENOMIC DNA]</scope>
    <source>
        <strain evidence="2 3">KLBMP1111</strain>
    </source>
</reference>
<keyword evidence="3" id="KW-1185">Reference proteome</keyword>
<gene>
    <name evidence="2" type="ORF">AOZ06_32450</name>
</gene>
<evidence type="ECO:0000313" key="2">
    <source>
        <dbReference type="EMBL" id="ALG10973.1"/>
    </source>
</evidence>
<dbReference type="Proteomes" id="UP000063699">
    <property type="component" value="Chromosome"/>
</dbReference>
<protein>
    <submittedName>
        <fullName evidence="2">Uncharacterized protein</fullName>
    </submittedName>
</protein>
<proteinExistence type="predicted"/>
<organism evidence="2 3">
    <name type="scientific">Kibdelosporangium phytohabitans</name>
    <dbReference type="NCBI Taxonomy" id="860235"/>
    <lineage>
        <taxon>Bacteria</taxon>
        <taxon>Bacillati</taxon>
        <taxon>Actinomycetota</taxon>
        <taxon>Actinomycetes</taxon>
        <taxon>Pseudonocardiales</taxon>
        <taxon>Pseudonocardiaceae</taxon>
        <taxon>Kibdelosporangium</taxon>
    </lineage>
</organism>
<dbReference type="EMBL" id="CP012752">
    <property type="protein sequence ID" value="ALG10973.1"/>
    <property type="molecule type" value="Genomic_DNA"/>
</dbReference>
<name>A0A0N9I8Z5_9PSEU</name>
<dbReference type="AlphaFoldDB" id="A0A0N9I8Z5"/>
<sequence>MPSPARTIDSRPRSAPVRTRSGLASGNGHAGPGRQGDPAGRVNAAMLLIGAVRGWDQANAG</sequence>
<accession>A0A0N9I8Z5</accession>
<feature type="region of interest" description="Disordered" evidence="1">
    <location>
        <begin position="1"/>
        <end position="40"/>
    </location>
</feature>